<comment type="similarity">
    <text evidence="2 8">Belongs to the CGI121/TPRKB family.</text>
</comment>
<evidence type="ECO:0000256" key="8">
    <source>
        <dbReference type="RuleBase" id="RU004398"/>
    </source>
</evidence>
<reference evidence="10 11" key="1">
    <citation type="journal article" date="2024" name="bioRxiv">
        <title>Comparative genomics of Cryptococcus and Kwoniella reveals pathogenesis evolution and contrasting karyotype dynamics via intercentromeric recombination or chromosome fusion.</title>
        <authorList>
            <person name="Coelho M.A."/>
            <person name="David-Palma M."/>
            <person name="Shea T."/>
            <person name="Bowers K."/>
            <person name="McGinley-Smith S."/>
            <person name="Mohammad A.W."/>
            <person name="Gnirke A."/>
            <person name="Yurkov A.M."/>
            <person name="Nowrousian M."/>
            <person name="Sun S."/>
            <person name="Cuomo C.A."/>
            <person name="Heitman J."/>
        </authorList>
    </citation>
    <scope>NUCLEOTIDE SEQUENCE [LARGE SCALE GENOMIC DNA]</scope>
    <source>
        <strain evidence="10 11">CBS 13917</strain>
    </source>
</reference>
<gene>
    <name evidence="10" type="ORF">IAR55_002471</name>
</gene>
<protein>
    <recommendedName>
        <fullName evidence="4">EKC/KEOPS complex subunit CGI121</fullName>
    </recommendedName>
    <alternativeName>
        <fullName evidence="3">EKC/KEOPS complex subunit cgi121</fullName>
    </alternativeName>
</protein>
<dbReference type="GO" id="GO:0005829">
    <property type="term" value="C:cytosol"/>
    <property type="evidence" value="ECO:0007669"/>
    <property type="project" value="TreeGrafter"/>
</dbReference>
<dbReference type="InterPro" id="IPR013926">
    <property type="entry name" value="CGI121/TPRKB"/>
</dbReference>
<dbReference type="KEGG" id="kne:92179729"/>
<evidence type="ECO:0000313" key="10">
    <source>
        <dbReference type="EMBL" id="KAK8861648.1"/>
    </source>
</evidence>
<evidence type="ECO:0000256" key="6">
    <source>
        <dbReference type="ARBA" id="ARBA00023242"/>
    </source>
</evidence>
<evidence type="ECO:0000256" key="1">
    <source>
        <dbReference type="ARBA" id="ARBA00004123"/>
    </source>
</evidence>
<comment type="caution">
    <text evidence="10">The sequence shown here is derived from an EMBL/GenBank/DDBJ whole genome shotgun (WGS) entry which is preliminary data.</text>
</comment>
<sequence length="250" mass="27145">METYTLPNFPSDYSTIHLALFTNVTNSPQIRRRLIEASVMEGAAGDKARAEVDFGFIEADLLVSKEHLLTAILSTLLYSFPTSTPSTSASSSDPPTSDLSSLDLSSSILPTTSSSTTTDISTPPFPSSHSLRKASPKTRSHNLHSELLLSLSPNNNITDSIRRHGISDSTTTLAVVRFGSADVSAEEVCRGMESVVQGESVGWERIEGFTDWSRVDKVYKLNELNALKSPDVEQKKKRAVISSVAIKNVI</sequence>
<accession>A0AAW0YR40</accession>
<dbReference type="Gene3D" id="3.30.2380.10">
    <property type="entry name" value="CGI121/TPRKB"/>
    <property type="match status" value="1"/>
</dbReference>
<evidence type="ECO:0000256" key="7">
    <source>
        <dbReference type="ARBA" id="ARBA00025043"/>
    </source>
</evidence>
<dbReference type="GO" id="GO:0000408">
    <property type="term" value="C:EKC/KEOPS complex"/>
    <property type="evidence" value="ECO:0007669"/>
    <property type="project" value="TreeGrafter"/>
</dbReference>
<evidence type="ECO:0000256" key="2">
    <source>
        <dbReference type="ARBA" id="ARBA00005546"/>
    </source>
</evidence>
<dbReference type="GO" id="GO:0005634">
    <property type="term" value="C:nucleus"/>
    <property type="evidence" value="ECO:0007669"/>
    <property type="project" value="UniProtKB-SubCell"/>
</dbReference>
<keyword evidence="6 8" id="KW-0539">Nucleus</keyword>
<keyword evidence="11" id="KW-1185">Reference proteome</keyword>
<feature type="compositionally biased region" description="Low complexity" evidence="9">
    <location>
        <begin position="84"/>
        <end position="122"/>
    </location>
</feature>
<evidence type="ECO:0000256" key="4">
    <source>
        <dbReference type="ARBA" id="ARBA00016009"/>
    </source>
</evidence>
<dbReference type="GO" id="GO:0002949">
    <property type="term" value="P:tRNA threonylcarbamoyladenosine modification"/>
    <property type="evidence" value="ECO:0007669"/>
    <property type="project" value="TreeGrafter"/>
</dbReference>
<dbReference type="AlphaFoldDB" id="A0AAW0YR40"/>
<name>A0AAW0YR40_9TREE</name>
<dbReference type="EMBL" id="JBCAWK010000004">
    <property type="protein sequence ID" value="KAK8861648.1"/>
    <property type="molecule type" value="Genomic_DNA"/>
</dbReference>
<proteinExistence type="inferred from homology"/>
<dbReference type="RefSeq" id="XP_066804273.1">
    <property type="nucleotide sequence ID" value="XM_066945584.1"/>
</dbReference>
<dbReference type="Proteomes" id="UP001388673">
    <property type="component" value="Unassembled WGS sequence"/>
</dbReference>
<keyword evidence="5" id="KW-0819">tRNA processing</keyword>
<organism evidence="10 11">
    <name type="scientific">Kwoniella newhampshirensis</name>
    <dbReference type="NCBI Taxonomy" id="1651941"/>
    <lineage>
        <taxon>Eukaryota</taxon>
        <taxon>Fungi</taxon>
        <taxon>Dikarya</taxon>
        <taxon>Basidiomycota</taxon>
        <taxon>Agaricomycotina</taxon>
        <taxon>Tremellomycetes</taxon>
        <taxon>Tremellales</taxon>
        <taxon>Cryptococcaceae</taxon>
        <taxon>Kwoniella</taxon>
    </lineage>
</organism>
<evidence type="ECO:0000256" key="9">
    <source>
        <dbReference type="SAM" id="MobiDB-lite"/>
    </source>
</evidence>
<dbReference type="InterPro" id="IPR036504">
    <property type="entry name" value="CGI121/TPRKB_sf"/>
</dbReference>
<dbReference type="GeneID" id="92179729"/>
<evidence type="ECO:0000256" key="3">
    <source>
        <dbReference type="ARBA" id="ARBA00015316"/>
    </source>
</evidence>
<comment type="subcellular location">
    <subcellularLocation>
        <location evidence="1">Nucleus</location>
    </subcellularLocation>
</comment>
<dbReference type="PANTHER" id="PTHR15840">
    <property type="entry name" value="CGI-121 FAMILY MEMBER"/>
    <property type="match status" value="1"/>
</dbReference>
<dbReference type="PANTHER" id="PTHR15840:SF10">
    <property type="entry name" value="EKC_KEOPS COMPLEX SUBUNIT TPRKB"/>
    <property type="match status" value="1"/>
</dbReference>
<feature type="region of interest" description="Disordered" evidence="9">
    <location>
        <begin position="84"/>
        <end position="137"/>
    </location>
</feature>
<dbReference type="SUPFAM" id="SSF143870">
    <property type="entry name" value="PF0523-like"/>
    <property type="match status" value="1"/>
</dbReference>
<evidence type="ECO:0000256" key="5">
    <source>
        <dbReference type="ARBA" id="ARBA00022694"/>
    </source>
</evidence>
<evidence type="ECO:0000313" key="11">
    <source>
        <dbReference type="Proteomes" id="UP001388673"/>
    </source>
</evidence>
<comment type="function">
    <text evidence="7">Component of the EKC/KEOPS complex that is required for the formation of a threonylcarbamoyl group on adenosine at position 37 (t(6)A37) in tRNAs that read codons beginning with adenine. The complex is probably involved in the transfer of the threonylcarbamoyl moiety of threonylcarbamoyl-AMP (TC-AMP) to the N6 group of A37. CGI121 acts as an allosteric effector that regulates the t(6)A activity of the complex. The EKC/KEOPS complex also promotes both telomere uncapping and telomere elongation. The complex is required for efficient recruitment of transcriptional coactivators. CGI121 is not required for tRNA modification.</text>
</comment>
<dbReference type="Pfam" id="PF08617">
    <property type="entry name" value="CGI-121"/>
    <property type="match status" value="2"/>
</dbReference>